<proteinExistence type="predicted"/>
<comment type="caution">
    <text evidence="1">The sequence shown here is derived from an EMBL/GenBank/DDBJ whole genome shotgun (WGS) entry which is preliminary data.</text>
</comment>
<name>A0ABV9HCT4_9MICO</name>
<accession>A0ABV9HCT4</accession>
<protein>
    <submittedName>
        <fullName evidence="1">Uncharacterized protein</fullName>
    </submittedName>
</protein>
<sequence length="261" mass="28574">MSVLLSLQSALWDAVTPGLRGVAVRFGEARIEGRMIYDHVPGPTDHEDCSLAETYVIADFPEEVAVSLDAVAAIPPESRSLLAEEMWVYLRKEPALPDLWRPHRRPAAGIAQRLVDTTEWSRYELMDGPVSEFGKVLSAFIANAPVDQWPALWATMESYVFSRDDIFSAAEPTLRVLLAALADGVDASAQLGILDLIFHIVHAASYRDDDLGARCVDEAATASWLLVREAVNGDQNVAASCIEILDIISPEYAELVRAARG</sequence>
<dbReference type="InterPro" id="IPR058702">
    <property type="entry name" value="MafI2-like"/>
</dbReference>
<dbReference type="RefSeq" id="WP_377131971.1">
    <property type="nucleotide sequence ID" value="NZ_JBHSFI010000001.1"/>
</dbReference>
<reference evidence="2" key="1">
    <citation type="journal article" date="2019" name="Int. J. Syst. Evol. Microbiol.">
        <title>The Global Catalogue of Microorganisms (GCM) 10K type strain sequencing project: providing services to taxonomists for standard genome sequencing and annotation.</title>
        <authorList>
            <consortium name="The Broad Institute Genomics Platform"/>
            <consortium name="The Broad Institute Genome Sequencing Center for Infectious Disease"/>
            <person name="Wu L."/>
            <person name="Ma J."/>
        </authorList>
    </citation>
    <scope>NUCLEOTIDE SEQUENCE [LARGE SCALE GENOMIC DNA]</scope>
    <source>
        <strain evidence="2">CCUG 42722</strain>
    </source>
</reference>
<evidence type="ECO:0000313" key="2">
    <source>
        <dbReference type="Proteomes" id="UP001596011"/>
    </source>
</evidence>
<keyword evidence="2" id="KW-1185">Reference proteome</keyword>
<organism evidence="1 2">
    <name type="scientific">Promicromonospora alba</name>
    <dbReference type="NCBI Taxonomy" id="1616110"/>
    <lineage>
        <taxon>Bacteria</taxon>
        <taxon>Bacillati</taxon>
        <taxon>Actinomycetota</taxon>
        <taxon>Actinomycetes</taxon>
        <taxon>Micrococcales</taxon>
        <taxon>Promicromonosporaceae</taxon>
        <taxon>Promicromonospora</taxon>
    </lineage>
</organism>
<evidence type="ECO:0000313" key="1">
    <source>
        <dbReference type="EMBL" id="MFC4627154.1"/>
    </source>
</evidence>
<dbReference type="Pfam" id="PF26541">
    <property type="entry name" value="MafI2"/>
    <property type="match status" value="1"/>
</dbReference>
<gene>
    <name evidence="1" type="ORF">ACFO6V_02835</name>
</gene>
<dbReference type="Proteomes" id="UP001596011">
    <property type="component" value="Unassembled WGS sequence"/>
</dbReference>
<dbReference type="EMBL" id="JBHSFI010000001">
    <property type="protein sequence ID" value="MFC4627154.1"/>
    <property type="molecule type" value="Genomic_DNA"/>
</dbReference>